<evidence type="ECO:0000313" key="4">
    <source>
        <dbReference type="Proteomes" id="UP001595926"/>
    </source>
</evidence>
<dbReference type="InterPro" id="IPR036938">
    <property type="entry name" value="PAP2/HPO_sf"/>
</dbReference>
<accession>A0ABV9TAR0</accession>
<dbReference type="RefSeq" id="WP_119331287.1">
    <property type="nucleotide sequence ID" value="NZ_JBHSJH010000001.1"/>
</dbReference>
<dbReference type="EC" id="3.1.3.2" evidence="1"/>
<dbReference type="SUPFAM" id="SSF48317">
    <property type="entry name" value="Acid phosphatase/Vanadium-dependent haloperoxidase"/>
    <property type="match status" value="1"/>
</dbReference>
<feature type="domain" description="Phosphatidic acid phosphatase type 2/haloperoxidase" evidence="2">
    <location>
        <begin position="106"/>
        <end position="218"/>
    </location>
</feature>
<evidence type="ECO:0000256" key="1">
    <source>
        <dbReference type="PIRNR" id="PIRNR000897"/>
    </source>
</evidence>
<dbReference type="Proteomes" id="UP001595926">
    <property type="component" value="Unassembled WGS sequence"/>
</dbReference>
<dbReference type="Pfam" id="PF01569">
    <property type="entry name" value="PAP2"/>
    <property type="match status" value="1"/>
</dbReference>
<evidence type="ECO:0000259" key="2">
    <source>
        <dbReference type="SMART" id="SM00014"/>
    </source>
</evidence>
<proteinExistence type="inferred from homology"/>
<dbReference type="EMBL" id="JBHSJH010000001">
    <property type="protein sequence ID" value="MFC4892137.1"/>
    <property type="molecule type" value="Genomic_DNA"/>
</dbReference>
<organism evidence="3 4">
    <name type="scientific">Pseudofrancisella aestuarii</name>
    <dbReference type="NCBI Taxonomy" id="2670347"/>
    <lineage>
        <taxon>Bacteria</taxon>
        <taxon>Pseudomonadati</taxon>
        <taxon>Pseudomonadota</taxon>
        <taxon>Gammaproteobacteria</taxon>
        <taxon>Thiotrichales</taxon>
        <taxon>Francisellaceae</taxon>
        <taxon>Pseudofrancisella</taxon>
    </lineage>
</organism>
<dbReference type="InterPro" id="IPR000326">
    <property type="entry name" value="PAP2/HPO"/>
</dbReference>
<sequence>MKFHLKKTISLALILGIVSLSYASYQSGGYLPENEVVNTTSIIGLPPSNNSIAFLNDKAISEATFSLDKNSQEYIKAIHDASNDSDIHIADFSKAFGQKLSKEDTPAIYNLLQKAIVDANNAKNIDKDYYKRKRPFIFFDKNPCDLSEDPSSYSYPSGHTTRAWTYGLILTELKPQNAIEILKVANGKGQSRVICGVHWQSDIEAAKMVATINFTILQTNEQFKKDFKNAQKETSKR</sequence>
<dbReference type="SMART" id="SM00014">
    <property type="entry name" value="acidPPc"/>
    <property type="match status" value="1"/>
</dbReference>
<dbReference type="PIRSF" id="PIRSF000897">
    <property type="entry name" value="Acid_Ptase_ClsA"/>
    <property type="match status" value="1"/>
</dbReference>
<dbReference type="Gene3D" id="1.20.144.10">
    <property type="entry name" value="Phosphatidic acid phosphatase type 2/haloperoxidase"/>
    <property type="match status" value="1"/>
</dbReference>
<comment type="caution">
    <text evidence="3">The sequence shown here is derived from an EMBL/GenBank/DDBJ whole genome shotgun (WGS) entry which is preliminary data.</text>
</comment>
<protein>
    <recommendedName>
        <fullName evidence="1">Acid phosphatase</fullName>
        <ecNumber evidence="1">3.1.3.2</ecNumber>
    </recommendedName>
</protein>
<keyword evidence="1" id="KW-0378">Hydrolase</keyword>
<dbReference type="InterPro" id="IPR001011">
    <property type="entry name" value="Acid_Pase_classA_bac"/>
</dbReference>
<comment type="similarity">
    <text evidence="1">Belongs to the class A bacterial acid phosphatase family.</text>
</comment>
<evidence type="ECO:0000313" key="3">
    <source>
        <dbReference type="EMBL" id="MFC4892137.1"/>
    </source>
</evidence>
<comment type="catalytic activity">
    <reaction evidence="1">
        <text>a phosphate monoester + H2O = an alcohol + phosphate</text>
        <dbReference type="Rhea" id="RHEA:15017"/>
        <dbReference type="ChEBI" id="CHEBI:15377"/>
        <dbReference type="ChEBI" id="CHEBI:30879"/>
        <dbReference type="ChEBI" id="CHEBI:43474"/>
        <dbReference type="ChEBI" id="CHEBI:67140"/>
        <dbReference type="EC" id="3.1.3.2"/>
    </reaction>
</comment>
<keyword evidence="4" id="KW-1185">Reference proteome</keyword>
<dbReference type="PRINTS" id="PR00483">
    <property type="entry name" value="BACPHPHTASE"/>
</dbReference>
<dbReference type="CDD" id="cd03397">
    <property type="entry name" value="PAP2_acid_phosphatase"/>
    <property type="match status" value="1"/>
</dbReference>
<name>A0ABV9TAR0_9GAMM</name>
<gene>
    <name evidence="3" type="ORF">ACFPDQ_03640</name>
</gene>
<reference evidence="4" key="1">
    <citation type="journal article" date="2019" name="Int. J. Syst. Evol. Microbiol.">
        <title>The Global Catalogue of Microorganisms (GCM) 10K type strain sequencing project: providing services to taxonomists for standard genome sequencing and annotation.</title>
        <authorList>
            <consortium name="The Broad Institute Genomics Platform"/>
            <consortium name="The Broad Institute Genome Sequencing Center for Infectious Disease"/>
            <person name="Wu L."/>
            <person name="Ma J."/>
        </authorList>
    </citation>
    <scope>NUCLEOTIDE SEQUENCE [LARGE SCALE GENOMIC DNA]</scope>
    <source>
        <strain evidence="4">CGMCC 1.13718</strain>
    </source>
</reference>